<dbReference type="GO" id="GO:0008270">
    <property type="term" value="F:zinc ion binding"/>
    <property type="evidence" value="ECO:0007669"/>
    <property type="project" value="InterPro"/>
</dbReference>
<reference evidence="5" key="1">
    <citation type="submission" date="2022-12" db="EMBL/GenBank/DDBJ databases">
        <authorList>
            <person name="Petersen C."/>
        </authorList>
    </citation>
    <scope>NUCLEOTIDE SEQUENCE</scope>
    <source>
        <strain evidence="5">IBT 16125</strain>
    </source>
</reference>
<dbReference type="InterPro" id="IPR036864">
    <property type="entry name" value="Zn2-C6_fun-type_DNA-bd_sf"/>
</dbReference>
<keyword evidence="4" id="KW-0539">Nucleus</keyword>
<protein>
    <recommendedName>
        <fullName evidence="7">Zn(2)-C6 fungal-type domain-containing protein</fullName>
    </recommendedName>
</protein>
<reference evidence="5" key="2">
    <citation type="journal article" date="2023" name="IMA Fungus">
        <title>Comparative genomic study of the Penicillium genus elucidates a diverse pangenome and 15 lateral gene transfer events.</title>
        <authorList>
            <person name="Petersen C."/>
            <person name="Sorensen T."/>
            <person name="Nielsen M.R."/>
            <person name="Sondergaard T.E."/>
            <person name="Sorensen J.L."/>
            <person name="Fitzpatrick D.A."/>
            <person name="Frisvad J.C."/>
            <person name="Nielsen K.L."/>
        </authorList>
    </citation>
    <scope>NUCLEOTIDE SEQUENCE</scope>
    <source>
        <strain evidence="5">IBT 16125</strain>
    </source>
</reference>
<sequence>MFLLLCSGTTPCTRCVTSAQQCIYDQNSDRRRKEYTTGLLKIHTTLCRLAATLRSAGPEELLWLVW</sequence>
<dbReference type="Proteomes" id="UP001213681">
    <property type="component" value="Unassembled WGS sequence"/>
</dbReference>
<dbReference type="GO" id="GO:0000981">
    <property type="term" value="F:DNA-binding transcription factor activity, RNA polymerase II-specific"/>
    <property type="evidence" value="ECO:0007669"/>
    <property type="project" value="InterPro"/>
</dbReference>
<dbReference type="AlphaFoldDB" id="A0AAD6G7R4"/>
<proteinExistence type="predicted"/>
<keyword evidence="1" id="KW-0805">Transcription regulation</keyword>
<keyword evidence="2" id="KW-0238">DNA-binding</keyword>
<dbReference type="EMBL" id="JAPVEA010000002">
    <property type="protein sequence ID" value="KAJ5461905.1"/>
    <property type="molecule type" value="Genomic_DNA"/>
</dbReference>
<gene>
    <name evidence="5" type="ORF">N7458_003457</name>
</gene>
<evidence type="ECO:0008006" key="7">
    <source>
        <dbReference type="Google" id="ProtNLM"/>
    </source>
</evidence>
<accession>A0AAD6G7R4</accession>
<keyword evidence="6" id="KW-1185">Reference proteome</keyword>
<dbReference type="GeneID" id="81597083"/>
<evidence type="ECO:0000256" key="4">
    <source>
        <dbReference type="ARBA" id="ARBA00023242"/>
    </source>
</evidence>
<evidence type="ECO:0000256" key="3">
    <source>
        <dbReference type="ARBA" id="ARBA00023163"/>
    </source>
</evidence>
<organism evidence="5 6">
    <name type="scientific">Penicillium daleae</name>
    <dbReference type="NCBI Taxonomy" id="63821"/>
    <lineage>
        <taxon>Eukaryota</taxon>
        <taxon>Fungi</taxon>
        <taxon>Dikarya</taxon>
        <taxon>Ascomycota</taxon>
        <taxon>Pezizomycotina</taxon>
        <taxon>Eurotiomycetes</taxon>
        <taxon>Eurotiomycetidae</taxon>
        <taxon>Eurotiales</taxon>
        <taxon>Aspergillaceae</taxon>
        <taxon>Penicillium</taxon>
    </lineage>
</organism>
<dbReference type="RefSeq" id="XP_056770947.1">
    <property type="nucleotide sequence ID" value="XM_056906840.1"/>
</dbReference>
<evidence type="ECO:0000256" key="2">
    <source>
        <dbReference type="ARBA" id="ARBA00023125"/>
    </source>
</evidence>
<evidence type="ECO:0000313" key="5">
    <source>
        <dbReference type="EMBL" id="KAJ5461905.1"/>
    </source>
</evidence>
<keyword evidence="3" id="KW-0804">Transcription</keyword>
<dbReference type="Gene3D" id="4.10.240.10">
    <property type="entry name" value="Zn(2)-C6 fungal-type DNA-binding domain"/>
    <property type="match status" value="1"/>
</dbReference>
<dbReference type="GO" id="GO:0003677">
    <property type="term" value="F:DNA binding"/>
    <property type="evidence" value="ECO:0007669"/>
    <property type="project" value="UniProtKB-KW"/>
</dbReference>
<evidence type="ECO:0000256" key="1">
    <source>
        <dbReference type="ARBA" id="ARBA00023015"/>
    </source>
</evidence>
<name>A0AAD6G7R4_9EURO</name>
<evidence type="ECO:0000313" key="6">
    <source>
        <dbReference type="Proteomes" id="UP001213681"/>
    </source>
</evidence>
<comment type="caution">
    <text evidence="5">The sequence shown here is derived from an EMBL/GenBank/DDBJ whole genome shotgun (WGS) entry which is preliminary data.</text>
</comment>